<dbReference type="SMART" id="SM00052">
    <property type="entry name" value="EAL"/>
    <property type="match status" value="1"/>
</dbReference>
<evidence type="ECO:0000259" key="2">
    <source>
        <dbReference type="PROSITE" id="PS50883"/>
    </source>
</evidence>
<dbReference type="NCBIfam" id="TIGR00254">
    <property type="entry name" value="GGDEF"/>
    <property type="match status" value="1"/>
</dbReference>
<dbReference type="SUPFAM" id="SSF141868">
    <property type="entry name" value="EAL domain-like"/>
    <property type="match status" value="1"/>
</dbReference>
<dbReference type="Gene3D" id="3.20.20.450">
    <property type="entry name" value="EAL domain"/>
    <property type="match status" value="1"/>
</dbReference>
<dbReference type="InterPro" id="IPR001633">
    <property type="entry name" value="EAL_dom"/>
</dbReference>
<gene>
    <name evidence="4" type="ORF">EC847_1063</name>
</gene>
<feature type="domain" description="EAL" evidence="2">
    <location>
        <begin position="667"/>
        <end position="923"/>
    </location>
</feature>
<feature type="transmembrane region" description="Helical" evidence="1">
    <location>
        <begin position="305"/>
        <end position="326"/>
    </location>
</feature>
<dbReference type="PROSITE" id="PS50883">
    <property type="entry name" value="EAL"/>
    <property type="match status" value="1"/>
</dbReference>
<keyword evidence="1" id="KW-1133">Transmembrane helix</keyword>
<dbReference type="CDD" id="cd01948">
    <property type="entry name" value="EAL"/>
    <property type="match status" value="1"/>
</dbReference>
<dbReference type="Pfam" id="PF00990">
    <property type="entry name" value="GGDEF"/>
    <property type="match status" value="1"/>
</dbReference>
<dbReference type="OrthoDB" id="6584698at2"/>
<dbReference type="RefSeq" id="WP_133461261.1">
    <property type="nucleotide sequence ID" value="NZ_SNVX01000006.1"/>
</dbReference>
<dbReference type="SMART" id="SM00267">
    <property type="entry name" value="GGDEF"/>
    <property type="match status" value="1"/>
</dbReference>
<feature type="domain" description="GGDEF" evidence="3">
    <location>
        <begin position="361"/>
        <end position="490"/>
    </location>
</feature>
<accession>A0A4R6EHR1</accession>
<protein>
    <submittedName>
        <fullName evidence="4">Diguanylate cyclase (GGDEF)-like protein</fullName>
    </submittedName>
</protein>
<reference evidence="4 5" key="1">
    <citation type="submission" date="2019-03" db="EMBL/GenBank/DDBJ databases">
        <title>Genomic analyses of the natural microbiome of Caenorhabditis elegans.</title>
        <authorList>
            <person name="Samuel B."/>
        </authorList>
    </citation>
    <scope>NUCLEOTIDE SEQUENCE [LARGE SCALE GENOMIC DNA]</scope>
    <source>
        <strain evidence="4 5">BIGb0156</strain>
    </source>
</reference>
<dbReference type="Pfam" id="PF00563">
    <property type="entry name" value="EAL"/>
    <property type="match status" value="1"/>
</dbReference>
<dbReference type="Proteomes" id="UP000295530">
    <property type="component" value="Unassembled WGS sequence"/>
</dbReference>
<keyword evidence="1" id="KW-0812">Transmembrane</keyword>
<dbReference type="Gene3D" id="3.30.70.270">
    <property type="match status" value="1"/>
</dbReference>
<feature type="transmembrane region" description="Helical" evidence="1">
    <location>
        <begin position="12"/>
        <end position="37"/>
    </location>
</feature>
<dbReference type="EMBL" id="SNVX01000006">
    <property type="protein sequence ID" value="TDN58068.1"/>
    <property type="molecule type" value="Genomic_DNA"/>
</dbReference>
<dbReference type="InterPro" id="IPR043128">
    <property type="entry name" value="Rev_trsase/Diguanyl_cyclase"/>
</dbReference>
<name>A0A4R6EHR1_SCAGO</name>
<evidence type="ECO:0000313" key="5">
    <source>
        <dbReference type="Proteomes" id="UP000295530"/>
    </source>
</evidence>
<dbReference type="PROSITE" id="PS50887">
    <property type="entry name" value="GGDEF"/>
    <property type="match status" value="1"/>
</dbReference>
<dbReference type="SUPFAM" id="SSF55073">
    <property type="entry name" value="Nucleotide cyclase"/>
    <property type="match status" value="2"/>
</dbReference>
<sequence>MKTRKYSNIEKLAYAVFLFSTIIVVNLSIGFISYVGLEKNLQIISADISDILNKNIEDNKSLANALGYEIPLPENQINHQLGVDINKEIQSSKDSAYHRKIHFSPKEINKEDSKVAVIIMTLWNNLSAESKSKYWTYYTNKERKHYFLLNSSEFMHYKDDSPNLKISDFIERLSSKLNTAKGFLASDNFYSNVYVDAMTGLPTITVGAPVIINNVNIESAKIMGVIVTDYTLDDLDSIFKNAFMEKGLDISLYSLSIKSKKQDEVPLQINKVDRVITLPEIKVGVTDGFYICGHVGVADVVKNSIWLFVISNIIMLIFTVAFRNAYIRTNRALHRLSYDSLTNALSREGGDIVLGTLSASDDIMMVVADLDNFKNINDSYGHHVGDLALKYFVDTLHVNLRATDKIIRMGGDEFLLLLAKCDHSVAENTLKSVGAQLQHFSYDEVSIPLSCSYGLHKFTGDFSDDYQNADLKLYEMKRNPGRNSALPAGSSLSEMSSQTHEDTAASNLLTLDELRKHPEYYAGRSLLAMLHLSNYSSLKSLLGVEYSRAHMAYFISRIKKTLPDNILLCRERSDTLIVIFPPSHLPDQLNVGQQQLSEIFTLHEGAQMGNHELRIVGSASMVEEELIPERFNEILLNAGIALHHLREKENGAVTLFTSEMHEEGLHQILLHEQLRLALDGDEFHLVMQPIINLEKGNTCREGECLVRWNSPVLGFVPPDKFISLAEETGLMIPLGEWIVENACKQLAAFISRGAPEDFKLHINISPLQLQQQNFAQSLLESMKSHELLGKNICLEITEGMLLESNDHILAQLTRLRDTGVTISLDDFGSGYSSLSYLHTLPFDQLKIDRQFVNNLLTDSRSESVVDSVLTLSRNFNVPLVAEGIEDNETGEKLRTMGCQLAQGYFYGRPQPFDSWTFSGDRLV</sequence>
<dbReference type="CDD" id="cd01949">
    <property type="entry name" value="GGDEF"/>
    <property type="match status" value="1"/>
</dbReference>
<evidence type="ECO:0000259" key="3">
    <source>
        <dbReference type="PROSITE" id="PS50887"/>
    </source>
</evidence>
<proteinExistence type="predicted"/>
<dbReference type="InterPro" id="IPR050706">
    <property type="entry name" value="Cyclic-di-GMP_PDE-like"/>
</dbReference>
<comment type="caution">
    <text evidence="4">The sequence shown here is derived from an EMBL/GenBank/DDBJ whole genome shotgun (WGS) entry which is preliminary data.</text>
</comment>
<dbReference type="InterPro" id="IPR035919">
    <property type="entry name" value="EAL_sf"/>
</dbReference>
<dbReference type="GO" id="GO:0071111">
    <property type="term" value="F:cyclic-guanylate-specific phosphodiesterase activity"/>
    <property type="evidence" value="ECO:0007669"/>
    <property type="project" value="InterPro"/>
</dbReference>
<dbReference type="InterPro" id="IPR029787">
    <property type="entry name" value="Nucleotide_cyclase"/>
</dbReference>
<organism evidence="4 5">
    <name type="scientific">Scandinavium goeteborgense</name>
    <dbReference type="NCBI Taxonomy" id="1851514"/>
    <lineage>
        <taxon>Bacteria</taxon>
        <taxon>Pseudomonadati</taxon>
        <taxon>Pseudomonadota</taxon>
        <taxon>Gammaproteobacteria</taxon>
        <taxon>Enterobacterales</taxon>
        <taxon>Enterobacteriaceae</taxon>
        <taxon>Scandinavium</taxon>
    </lineage>
</organism>
<evidence type="ECO:0000256" key="1">
    <source>
        <dbReference type="SAM" id="Phobius"/>
    </source>
</evidence>
<keyword evidence="1" id="KW-0472">Membrane</keyword>
<dbReference type="AlphaFoldDB" id="A0A4R6EHR1"/>
<keyword evidence="5" id="KW-1185">Reference proteome</keyword>
<dbReference type="PANTHER" id="PTHR33121:SF70">
    <property type="entry name" value="SIGNALING PROTEIN YKOW"/>
    <property type="match status" value="1"/>
</dbReference>
<dbReference type="InterPro" id="IPR000160">
    <property type="entry name" value="GGDEF_dom"/>
</dbReference>
<dbReference type="PANTHER" id="PTHR33121">
    <property type="entry name" value="CYCLIC DI-GMP PHOSPHODIESTERASE PDEF"/>
    <property type="match status" value="1"/>
</dbReference>
<evidence type="ECO:0000313" key="4">
    <source>
        <dbReference type="EMBL" id="TDN58068.1"/>
    </source>
</evidence>